<evidence type="ECO:0000313" key="1">
    <source>
        <dbReference type="EMBL" id="UUC44572.1"/>
    </source>
</evidence>
<organism evidence="1 2">
    <name type="scientific">Flavobacterium cerinum</name>
    <dbReference type="NCBI Taxonomy" id="2502784"/>
    <lineage>
        <taxon>Bacteria</taxon>
        <taxon>Pseudomonadati</taxon>
        <taxon>Bacteroidota</taxon>
        <taxon>Flavobacteriia</taxon>
        <taxon>Flavobacteriales</taxon>
        <taxon>Flavobacteriaceae</taxon>
        <taxon>Flavobacterium</taxon>
    </lineage>
</organism>
<evidence type="ECO:0000313" key="2">
    <source>
        <dbReference type="Proteomes" id="UP001059844"/>
    </source>
</evidence>
<reference evidence="1" key="1">
    <citation type="submission" date="2022-07" db="EMBL/GenBank/DDBJ databases">
        <title>Isolation, identification, and degradation of a PFOSA degrading strain from sewage treatment plant.</title>
        <authorList>
            <person name="Zhang L."/>
            <person name="Huo Y."/>
        </authorList>
    </citation>
    <scope>NUCLEOTIDE SEQUENCE</scope>
    <source>
        <strain evidence="1">C1</strain>
    </source>
</reference>
<sequence length="131" mass="15314">MNLIRNIILAFFLFLFLSCENFYMSSIINDAANPIVVKVKMDKIAIAKQRREYIKKGFLVSDEEPKDYEVKINPAESYEFEGRLHSRPDFYDIKEIEIYSGDTLILKCRKDQLLKLFSTETSPGCFDLIIK</sequence>
<name>A0ABY5IQU7_9FLAO</name>
<dbReference type="EMBL" id="CP101751">
    <property type="protein sequence ID" value="UUC44572.1"/>
    <property type="molecule type" value="Genomic_DNA"/>
</dbReference>
<dbReference type="RefSeq" id="WP_256550250.1">
    <property type="nucleotide sequence ID" value="NZ_CP101751.1"/>
</dbReference>
<dbReference type="PROSITE" id="PS51257">
    <property type="entry name" value="PROKAR_LIPOPROTEIN"/>
    <property type="match status" value="1"/>
</dbReference>
<proteinExistence type="predicted"/>
<evidence type="ECO:0008006" key="3">
    <source>
        <dbReference type="Google" id="ProtNLM"/>
    </source>
</evidence>
<gene>
    <name evidence="1" type="ORF">NOX80_13130</name>
</gene>
<keyword evidence="2" id="KW-1185">Reference proteome</keyword>
<accession>A0ABY5IQU7</accession>
<protein>
    <recommendedName>
        <fullName evidence="3">Lipoprotein</fullName>
    </recommendedName>
</protein>
<dbReference type="Proteomes" id="UP001059844">
    <property type="component" value="Chromosome"/>
</dbReference>